<dbReference type="KEGG" id="alus:STSP2_02886"/>
<feature type="coiled-coil region" evidence="5">
    <location>
        <begin position="308"/>
        <end position="343"/>
    </location>
</feature>
<dbReference type="EC" id="3.4.21.105" evidence="8"/>
<dbReference type="Pfam" id="PF01694">
    <property type="entry name" value="Rhomboid"/>
    <property type="match status" value="1"/>
</dbReference>
<sequence>MRVNLVAYNAWKSAIRSFLDFFSYAGGFGPSIEVKAGVLEWGPVIFWTDIERAEQMLIPLEVDVPEERWPVVNWFIIGACVVIFGFEMLCFAADDFSLFEPFVLDGFGLTGMFGHMWLHGGIMHLIGNMVFLWIFGNAVCAKLGNIRFLLFYLAVGLISGSAHVIFGGERAIGASGAINGVVGIFLVFFPANAITCGFIWWLIPPIYTTFTLSSYWMILFWLTFDIWGAFSGIESGTAYWAHVGGFAGGFGLGVLMLKMGWVEMERYEESLLSMLGMDRKMVAVKAKDAGLEAKKVEDKNSAYQEAREARLKRERERWKREAAEAARAKAERAAEQVQRAKAGGGVIKFACKCGRVIRVKGELAGRKGRCPECGGTVIVPGGRQAAR</sequence>
<evidence type="ECO:0000256" key="5">
    <source>
        <dbReference type="SAM" id="Coils"/>
    </source>
</evidence>
<dbReference type="STRING" id="1936003.STSP2_02886"/>
<feature type="domain" description="Peptidase S54 rhomboid" evidence="7">
    <location>
        <begin position="111"/>
        <end position="258"/>
    </location>
</feature>
<evidence type="ECO:0000256" key="3">
    <source>
        <dbReference type="ARBA" id="ARBA00022989"/>
    </source>
</evidence>
<organism evidence="8 9">
    <name type="scientific">Anaerohalosphaera lusitana</name>
    <dbReference type="NCBI Taxonomy" id="1936003"/>
    <lineage>
        <taxon>Bacteria</taxon>
        <taxon>Pseudomonadati</taxon>
        <taxon>Planctomycetota</taxon>
        <taxon>Phycisphaerae</taxon>
        <taxon>Sedimentisphaerales</taxon>
        <taxon>Anaerohalosphaeraceae</taxon>
        <taxon>Anaerohalosphaera</taxon>
    </lineage>
</organism>
<feature type="transmembrane region" description="Helical" evidence="6">
    <location>
        <begin position="178"/>
        <end position="203"/>
    </location>
</feature>
<evidence type="ECO:0000256" key="1">
    <source>
        <dbReference type="ARBA" id="ARBA00004141"/>
    </source>
</evidence>
<feature type="transmembrane region" description="Helical" evidence="6">
    <location>
        <begin position="74"/>
        <end position="96"/>
    </location>
</feature>
<reference evidence="9" key="1">
    <citation type="submission" date="2017-02" db="EMBL/GenBank/DDBJ databases">
        <title>Comparative genomics and description of representatives of a novel lineage of planctomycetes thriving in anoxic sediments.</title>
        <authorList>
            <person name="Spring S."/>
            <person name="Bunk B."/>
            <person name="Sproer C."/>
        </authorList>
    </citation>
    <scope>NUCLEOTIDE SEQUENCE [LARGE SCALE GENOMIC DNA]</scope>
    <source>
        <strain evidence="9">ST-NAGAB-D1</strain>
    </source>
</reference>
<feature type="transmembrane region" description="Helical" evidence="6">
    <location>
        <begin position="116"/>
        <end position="136"/>
    </location>
</feature>
<dbReference type="GO" id="GO:0004252">
    <property type="term" value="F:serine-type endopeptidase activity"/>
    <property type="evidence" value="ECO:0007669"/>
    <property type="project" value="InterPro"/>
</dbReference>
<keyword evidence="3 6" id="KW-1133">Transmembrane helix</keyword>
<comment type="subcellular location">
    <subcellularLocation>
        <location evidence="1">Membrane</location>
        <topology evidence="1">Multi-pass membrane protein</topology>
    </subcellularLocation>
</comment>
<dbReference type="GO" id="GO:0016020">
    <property type="term" value="C:membrane"/>
    <property type="evidence" value="ECO:0007669"/>
    <property type="project" value="UniProtKB-SubCell"/>
</dbReference>
<dbReference type="SUPFAM" id="SSF144091">
    <property type="entry name" value="Rhomboid-like"/>
    <property type="match status" value="1"/>
</dbReference>
<dbReference type="Gene3D" id="1.20.1540.10">
    <property type="entry name" value="Rhomboid-like"/>
    <property type="match status" value="1"/>
</dbReference>
<keyword evidence="9" id="KW-1185">Reference proteome</keyword>
<dbReference type="InterPro" id="IPR050925">
    <property type="entry name" value="Rhomboid_protease_S54"/>
</dbReference>
<protein>
    <submittedName>
        <fullName evidence="8">Rhomboid protease GluP</fullName>
        <ecNumber evidence="8">3.4.21.105</ecNumber>
    </submittedName>
</protein>
<dbReference type="InterPro" id="IPR022764">
    <property type="entry name" value="Peptidase_S54_rhomboid_dom"/>
</dbReference>
<dbReference type="EMBL" id="CP019791">
    <property type="protein sequence ID" value="AQT69691.1"/>
    <property type="molecule type" value="Genomic_DNA"/>
</dbReference>
<keyword evidence="5" id="KW-0175">Coiled coil</keyword>
<accession>A0A1U9NP48</accession>
<evidence type="ECO:0000259" key="7">
    <source>
        <dbReference type="Pfam" id="PF01694"/>
    </source>
</evidence>
<keyword evidence="4 6" id="KW-0472">Membrane</keyword>
<gene>
    <name evidence="8" type="primary">gluP</name>
    <name evidence="8" type="ORF">STSP2_02886</name>
</gene>
<feature type="transmembrane region" description="Helical" evidence="6">
    <location>
        <begin position="239"/>
        <end position="257"/>
    </location>
</feature>
<evidence type="ECO:0000256" key="4">
    <source>
        <dbReference type="ARBA" id="ARBA00023136"/>
    </source>
</evidence>
<dbReference type="AlphaFoldDB" id="A0A1U9NP48"/>
<name>A0A1U9NP48_9BACT</name>
<dbReference type="PANTHER" id="PTHR43731:SF26">
    <property type="entry name" value="RHOMBOID-LIKE PROTEIN 10, CHLOROPLASTIC"/>
    <property type="match status" value="1"/>
</dbReference>
<keyword evidence="2 6" id="KW-0812">Transmembrane</keyword>
<dbReference type="InterPro" id="IPR035952">
    <property type="entry name" value="Rhomboid-like_sf"/>
</dbReference>
<dbReference type="Proteomes" id="UP000189674">
    <property type="component" value="Chromosome"/>
</dbReference>
<dbReference type="GO" id="GO:0006508">
    <property type="term" value="P:proteolysis"/>
    <property type="evidence" value="ECO:0007669"/>
    <property type="project" value="UniProtKB-KW"/>
</dbReference>
<evidence type="ECO:0000256" key="6">
    <source>
        <dbReference type="SAM" id="Phobius"/>
    </source>
</evidence>
<keyword evidence="8" id="KW-0645">Protease</keyword>
<evidence type="ECO:0000313" key="9">
    <source>
        <dbReference type="Proteomes" id="UP000189674"/>
    </source>
</evidence>
<feature type="transmembrane region" description="Helical" evidence="6">
    <location>
        <begin position="148"/>
        <end position="166"/>
    </location>
</feature>
<proteinExistence type="predicted"/>
<evidence type="ECO:0000313" key="8">
    <source>
        <dbReference type="EMBL" id="AQT69691.1"/>
    </source>
</evidence>
<keyword evidence="8" id="KW-0378">Hydrolase</keyword>
<evidence type="ECO:0000256" key="2">
    <source>
        <dbReference type="ARBA" id="ARBA00022692"/>
    </source>
</evidence>
<dbReference type="PANTHER" id="PTHR43731">
    <property type="entry name" value="RHOMBOID PROTEASE"/>
    <property type="match status" value="1"/>
</dbReference>